<dbReference type="AlphaFoldDB" id="A0A0C9SXU0"/>
<dbReference type="Proteomes" id="UP000053647">
    <property type="component" value="Unassembled WGS sequence"/>
</dbReference>
<dbReference type="InterPro" id="IPR018608">
    <property type="entry name" value="Gti1/Pac2"/>
</dbReference>
<evidence type="ECO:0000313" key="3">
    <source>
        <dbReference type="Proteomes" id="UP000053647"/>
    </source>
</evidence>
<evidence type="ECO:0000313" key="2">
    <source>
        <dbReference type="EMBL" id="KIJ14594.1"/>
    </source>
</evidence>
<protein>
    <recommendedName>
        <fullName evidence="4">cAMP-independent regulatory protein pac2</fullName>
    </recommendedName>
</protein>
<dbReference type="OrthoDB" id="5572844at2759"/>
<dbReference type="PANTHER" id="PTHR28027">
    <property type="entry name" value="TRANSCRIPTIONAL REGULATOR MIT1"/>
    <property type="match status" value="1"/>
</dbReference>
<evidence type="ECO:0000256" key="1">
    <source>
        <dbReference type="SAM" id="MobiDB-lite"/>
    </source>
</evidence>
<proteinExistence type="predicted"/>
<name>A0A0C9SXU0_PAXIN</name>
<feature type="region of interest" description="Disordered" evidence="1">
    <location>
        <begin position="293"/>
        <end position="321"/>
    </location>
</feature>
<keyword evidence="3" id="KW-1185">Reference proteome</keyword>
<reference evidence="3" key="2">
    <citation type="submission" date="2015-01" db="EMBL/GenBank/DDBJ databases">
        <title>Evolutionary Origins and Diversification of the Mycorrhizal Mutualists.</title>
        <authorList>
            <consortium name="DOE Joint Genome Institute"/>
            <consortium name="Mycorrhizal Genomics Consortium"/>
            <person name="Kohler A."/>
            <person name="Kuo A."/>
            <person name="Nagy L.G."/>
            <person name="Floudas D."/>
            <person name="Copeland A."/>
            <person name="Barry K.W."/>
            <person name="Cichocki N."/>
            <person name="Veneault-Fourrey C."/>
            <person name="LaButti K."/>
            <person name="Lindquist E.A."/>
            <person name="Lipzen A."/>
            <person name="Lundell T."/>
            <person name="Morin E."/>
            <person name="Murat C."/>
            <person name="Riley R."/>
            <person name="Ohm R."/>
            <person name="Sun H."/>
            <person name="Tunlid A."/>
            <person name="Henrissat B."/>
            <person name="Grigoriev I.V."/>
            <person name="Hibbett D.S."/>
            <person name="Martin F."/>
        </authorList>
    </citation>
    <scope>NUCLEOTIDE SEQUENCE [LARGE SCALE GENOMIC DNA]</scope>
    <source>
        <strain evidence="3">ATCC 200175</strain>
    </source>
</reference>
<evidence type="ECO:0008006" key="4">
    <source>
        <dbReference type="Google" id="ProtNLM"/>
    </source>
</evidence>
<gene>
    <name evidence="2" type="ORF">PAXINDRAFT_169737</name>
</gene>
<reference evidence="2 3" key="1">
    <citation type="submission" date="2014-06" db="EMBL/GenBank/DDBJ databases">
        <authorList>
            <consortium name="DOE Joint Genome Institute"/>
            <person name="Kuo A."/>
            <person name="Kohler A."/>
            <person name="Nagy L.G."/>
            <person name="Floudas D."/>
            <person name="Copeland A."/>
            <person name="Barry K.W."/>
            <person name="Cichocki N."/>
            <person name="Veneault-Fourrey C."/>
            <person name="LaButti K."/>
            <person name="Lindquist E.A."/>
            <person name="Lipzen A."/>
            <person name="Lundell T."/>
            <person name="Morin E."/>
            <person name="Murat C."/>
            <person name="Sun H."/>
            <person name="Tunlid A."/>
            <person name="Henrissat B."/>
            <person name="Grigoriev I.V."/>
            <person name="Hibbett D.S."/>
            <person name="Martin F."/>
            <person name="Nordberg H.P."/>
            <person name="Cantor M.N."/>
            <person name="Hua S.X."/>
        </authorList>
    </citation>
    <scope>NUCLEOTIDE SEQUENCE [LARGE SCALE GENOMIC DNA]</scope>
    <source>
        <strain evidence="2 3">ATCC 200175</strain>
    </source>
</reference>
<sequence>MQQPSLQNVRIRSTRDALHVFYAVARNAIPLITRRLDAEERRAIVPGNVYVWEERSANGEATGLGMERWTDGMGWGPSRVRDDFLFYHQKECDVNDDPSSASTPWAQMISMYPSPRCRATSESERLIKQTYSVRVSLPEDRPRGIFRKWHLTAYFSQQKLDRLNTVDNIQGIGDILVPDGWFRSARRDGKSRREDDLPKSVVAKRLSQTPMEGVMPTSDPAQSSFYQPKAQAPIYTQFPTSANSSQLELLEAPARKTAYSLPSSAEHPKYGSIAVHQSAYTAPNSATGTLYRESHAAQTSSNCPSPLSSSSSMPATPSPRLNPVHLSEKLVPLEYLQNLSYPRREPIDEQFLRRFSTHTLTWTAVPLKVSPGHSPPHSFSNRMSLS</sequence>
<accession>A0A0C9SXU0</accession>
<dbReference type="Pfam" id="PF09729">
    <property type="entry name" value="Gti1_Pac2"/>
    <property type="match status" value="1"/>
</dbReference>
<dbReference type="GO" id="GO:0003677">
    <property type="term" value="F:DNA binding"/>
    <property type="evidence" value="ECO:0007669"/>
    <property type="project" value="TreeGrafter"/>
</dbReference>
<dbReference type="EMBL" id="KN819342">
    <property type="protein sequence ID" value="KIJ14594.1"/>
    <property type="molecule type" value="Genomic_DNA"/>
</dbReference>
<organism evidence="2 3">
    <name type="scientific">Paxillus involutus ATCC 200175</name>
    <dbReference type="NCBI Taxonomy" id="664439"/>
    <lineage>
        <taxon>Eukaryota</taxon>
        <taxon>Fungi</taxon>
        <taxon>Dikarya</taxon>
        <taxon>Basidiomycota</taxon>
        <taxon>Agaricomycotina</taxon>
        <taxon>Agaricomycetes</taxon>
        <taxon>Agaricomycetidae</taxon>
        <taxon>Boletales</taxon>
        <taxon>Paxilineae</taxon>
        <taxon>Paxillaceae</taxon>
        <taxon>Paxillus</taxon>
    </lineage>
</organism>
<dbReference type="PANTHER" id="PTHR28027:SF2">
    <property type="entry name" value="TRANSCRIPTIONAL REGULATOR MIT1"/>
    <property type="match status" value="1"/>
</dbReference>
<feature type="compositionally biased region" description="Low complexity" evidence="1">
    <location>
        <begin position="300"/>
        <end position="319"/>
    </location>
</feature>
<dbReference type="HOGENOM" id="CLU_028895_2_0_1"/>